<evidence type="ECO:0000313" key="2">
    <source>
        <dbReference type="EMBL" id="NKX93717.1"/>
    </source>
</evidence>
<proteinExistence type="predicted"/>
<sequence>MRTDHAVDVVIAVHSPTRPVERAVRSALAGSEDLVRVTVVCHDVGVTTIEERLDLDPAERDRVRLLGYQDHVRSPASPFNHGLDNTSAAFVAVLGSDDVLEPGAVRAWFDVARERGSDVVLAPLRGPDGKPLRNPLVRAGTGRPGRRAATPLDPVADRLAYRSAPLGLLRRATVDRLGLRFTEGLATGEDLAFSVPLWFSGARIDMVPSGPAYVVGGGADDRVTEVVRPVADELAALDDLLVRVLREGGLADRMRPSERRALAVKVLRIHVLGALSRRPRREDWRDGDASVLRGAARDWLDLSPAALHAFARGDRDALDVLAGSGPVGRAEDADDGALADAFAAAARRRARAGRVATLLPRDLPDVLDPESTLRRYVRYRMPW</sequence>
<dbReference type="AlphaFoldDB" id="A0A9X5FED2"/>
<comment type="caution">
    <text evidence="2">The sequence shown here is derived from an EMBL/GenBank/DDBJ whole genome shotgun (WGS) entry which is preliminary data.</text>
</comment>
<protein>
    <submittedName>
        <fullName evidence="2">Glycosyltransferase family 2 protein</fullName>
    </submittedName>
</protein>
<accession>A0A9X5FED2</accession>
<dbReference type="Gene3D" id="3.90.550.10">
    <property type="entry name" value="Spore Coat Polysaccharide Biosynthesis Protein SpsA, Chain A"/>
    <property type="match status" value="1"/>
</dbReference>
<dbReference type="Proteomes" id="UP000774283">
    <property type="component" value="Unassembled WGS sequence"/>
</dbReference>
<gene>
    <name evidence="2" type="ORF">HF995_10630</name>
</gene>
<dbReference type="InterPro" id="IPR029044">
    <property type="entry name" value="Nucleotide-diphossugar_trans"/>
</dbReference>
<dbReference type="SUPFAM" id="SSF53448">
    <property type="entry name" value="Nucleotide-diphospho-sugar transferases"/>
    <property type="match status" value="1"/>
</dbReference>
<name>A0A9X5FED2_9MICO</name>
<reference evidence="2 3" key="1">
    <citation type="submission" date="2020-04" db="EMBL/GenBank/DDBJ databases">
        <title>MicrobeNet Type strains.</title>
        <authorList>
            <person name="Nicholson A.C."/>
        </authorList>
    </citation>
    <scope>NUCLEOTIDE SEQUENCE [LARGE SCALE GENOMIC DNA]</scope>
    <source>
        <strain evidence="2 3">ATCC BAA-789</strain>
    </source>
</reference>
<evidence type="ECO:0000256" key="1">
    <source>
        <dbReference type="SAM" id="MobiDB-lite"/>
    </source>
</evidence>
<dbReference type="CDD" id="cd00761">
    <property type="entry name" value="Glyco_tranf_GTA_type"/>
    <property type="match status" value="1"/>
</dbReference>
<evidence type="ECO:0000313" key="3">
    <source>
        <dbReference type="Proteomes" id="UP000774283"/>
    </source>
</evidence>
<keyword evidence="3" id="KW-1185">Reference proteome</keyword>
<feature type="region of interest" description="Disordered" evidence="1">
    <location>
        <begin position="131"/>
        <end position="150"/>
    </location>
</feature>
<dbReference type="EMBL" id="JAAXOW010000003">
    <property type="protein sequence ID" value="NKX93717.1"/>
    <property type="molecule type" value="Genomic_DNA"/>
</dbReference>
<organism evidence="2 3">
    <name type="scientific">Sanguibacter hominis ATCC BAA-789</name>
    <dbReference type="NCBI Taxonomy" id="1312740"/>
    <lineage>
        <taxon>Bacteria</taxon>
        <taxon>Bacillati</taxon>
        <taxon>Actinomycetota</taxon>
        <taxon>Actinomycetes</taxon>
        <taxon>Micrococcales</taxon>
        <taxon>Sanguibacteraceae</taxon>
        <taxon>Sanguibacter</taxon>
    </lineage>
</organism>
<dbReference type="RefSeq" id="WP_168447774.1">
    <property type="nucleotide sequence ID" value="NZ_JAAXOW010000003.1"/>
</dbReference>